<feature type="transmembrane region" description="Helical" evidence="1">
    <location>
        <begin position="12"/>
        <end position="32"/>
    </location>
</feature>
<protein>
    <submittedName>
        <fullName evidence="2">Uncharacterized protein</fullName>
    </submittedName>
</protein>
<dbReference type="STRING" id="169427.SAMN05192548_10204"/>
<evidence type="ECO:0000313" key="3">
    <source>
        <dbReference type="Proteomes" id="UP000184395"/>
    </source>
</evidence>
<organism evidence="2 3">
    <name type="scientific">Paraburkholderia terricola</name>
    <dbReference type="NCBI Taxonomy" id="169427"/>
    <lineage>
        <taxon>Bacteria</taxon>
        <taxon>Pseudomonadati</taxon>
        <taxon>Pseudomonadota</taxon>
        <taxon>Betaproteobacteria</taxon>
        <taxon>Burkholderiales</taxon>
        <taxon>Burkholderiaceae</taxon>
        <taxon>Paraburkholderia</taxon>
    </lineage>
</organism>
<accession>A0A1M6RUS6</accession>
<proteinExistence type="predicted"/>
<gene>
    <name evidence="2" type="ORF">SAMN05192548_10204</name>
</gene>
<name>A0A1M6RUS6_9BURK</name>
<evidence type="ECO:0000256" key="1">
    <source>
        <dbReference type="SAM" id="Phobius"/>
    </source>
</evidence>
<keyword evidence="1" id="KW-0472">Membrane</keyword>
<keyword evidence="1" id="KW-1133">Transmembrane helix</keyword>
<evidence type="ECO:0000313" key="2">
    <source>
        <dbReference type="EMBL" id="SHK36251.1"/>
    </source>
</evidence>
<dbReference type="Proteomes" id="UP000184395">
    <property type="component" value="Unassembled WGS sequence"/>
</dbReference>
<dbReference type="RefSeq" id="WP_176035786.1">
    <property type="nucleotide sequence ID" value="NZ_CADFGY010000014.1"/>
</dbReference>
<sequence length="50" mass="5414">MTRARSNNQQKTLPIWAIWIIAALASFALAAVNSEGDVASTARFVSAHRT</sequence>
<reference evidence="2 3" key="1">
    <citation type="submission" date="2016-11" db="EMBL/GenBank/DDBJ databases">
        <authorList>
            <person name="Jaros S."/>
            <person name="Januszkiewicz K."/>
            <person name="Wedrychowicz H."/>
        </authorList>
    </citation>
    <scope>NUCLEOTIDE SEQUENCE [LARGE SCALE GENOMIC DNA]</scope>
    <source>
        <strain evidence="2 3">LMG 20594</strain>
    </source>
</reference>
<dbReference type="EMBL" id="FRAB01000020">
    <property type="protein sequence ID" value="SHK36251.1"/>
    <property type="molecule type" value="Genomic_DNA"/>
</dbReference>
<keyword evidence="1" id="KW-0812">Transmembrane</keyword>
<dbReference type="AlphaFoldDB" id="A0A1M6RUS6"/>